<comment type="caution">
    <text evidence="8">The sequence shown here is derived from an EMBL/GenBank/DDBJ whole genome shotgun (WGS) entry which is preliminary data.</text>
</comment>
<feature type="domain" description="Histidine kinase/HSP90-like ATPase" evidence="7">
    <location>
        <begin position="34"/>
        <end position="85"/>
    </location>
</feature>
<evidence type="ECO:0000256" key="6">
    <source>
        <dbReference type="SAM" id="MobiDB-lite"/>
    </source>
</evidence>
<gene>
    <name evidence="8" type="ORF">ACFPZN_03585</name>
</gene>
<keyword evidence="4" id="KW-0808">Transferase</keyword>
<sequence>MAQLRSAFAEVEDCKRLELRRGDPARLKGGTTAEISHLLAELIENALAFSPPGSPVEVWTRMDPSGHHIAVVDRGIGMAPAAMACVDTRAGRTPVRSRHEPGPPRGGTTRRPTGVKVRLQESPLNGITAPGTPPTQRDIWTPTPLKDMSRWGHSGARPRD</sequence>
<dbReference type="SUPFAM" id="SSF55874">
    <property type="entry name" value="ATPase domain of HSP90 chaperone/DNA topoisomerase II/histidine kinase"/>
    <property type="match status" value="1"/>
</dbReference>
<evidence type="ECO:0000313" key="8">
    <source>
        <dbReference type="EMBL" id="MFC5744694.1"/>
    </source>
</evidence>
<dbReference type="EC" id="2.7.13.3" evidence="2"/>
<keyword evidence="9" id="KW-1185">Reference proteome</keyword>
<dbReference type="InterPro" id="IPR036890">
    <property type="entry name" value="HATPase_C_sf"/>
</dbReference>
<evidence type="ECO:0000256" key="1">
    <source>
        <dbReference type="ARBA" id="ARBA00000085"/>
    </source>
</evidence>
<evidence type="ECO:0000256" key="4">
    <source>
        <dbReference type="ARBA" id="ARBA00022679"/>
    </source>
</evidence>
<dbReference type="Pfam" id="PF02518">
    <property type="entry name" value="HATPase_c"/>
    <property type="match status" value="1"/>
</dbReference>
<dbReference type="PANTHER" id="PTHR45436">
    <property type="entry name" value="SENSOR HISTIDINE KINASE YKOH"/>
    <property type="match status" value="1"/>
</dbReference>
<dbReference type="InterPro" id="IPR050428">
    <property type="entry name" value="TCS_sensor_his_kinase"/>
</dbReference>
<proteinExistence type="predicted"/>
<evidence type="ECO:0000259" key="7">
    <source>
        <dbReference type="Pfam" id="PF02518"/>
    </source>
</evidence>
<keyword evidence="3" id="KW-0597">Phosphoprotein</keyword>
<evidence type="ECO:0000256" key="3">
    <source>
        <dbReference type="ARBA" id="ARBA00022553"/>
    </source>
</evidence>
<dbReference type="CDD" id="cd00075">
    <property type="entry name" value="HATPase"/>
    <property type="match status" value="1"/>
</dbReference>
<organism evidence="8 9">
    <name type="scientific">Actinomadura rugatobispora</name>
    <dbReference type="NCBI Taxonomy" id="1994"/>
    <lineage>
        <taxon>Bacteria</taxon>
        <taxon>Bacillati</taxon>
        <taxon>Actinomycetota</taxon>
        <taxon>Actinomycetes</taxon>
        <taxon>Streptosporangiales</taxon>
        <taxon>Thermomonosporaceae</taxon>
        <taxon>Actinomadura</taxon>
    </lineage>
</organism>
<keyword evidence="5 8" id="KW-0418">Kinase</keyword>
<dbReference type="RefSeq" id="WP_378280082.1">
    <property type="nucleotide sequence ID" value="NZ_JBHSON010000004.1"/>
</dbReference>
<accession>A0ABW0ZN50</accession>
<dbReference type="InterPro" id="IPR003594">
    <property type="entry name" value="HATPase_dom"/>
</dbReference>
<evidence type="ECO:0000256" key="2">
    <source>
        <dbReference type="ARBA" id="ARBA00012438"/>
    </source>
</evidence>
<dbReference type="GO" id="GO:0016301">
    <property type="term" value="F:kinase activity"/>
    <property type="evidence" value="ECO:0007669"/>
    <property type="project" value="UniProtKB-KW"/>
</dbReference>
<reference evidence="9" key="1">
    <citation type="journal article" date="2019" name="Int. J. Syst. Evol. Microbiol.">
        <title>The Global Catalogue of Microorganisms (GCM) 10K type strain sequencing project: providing services to taxonomists for standard genome sequencing and annotation.</title>
        <authorList>
            <consortium name="The Broad Institute Genomics Platform"/>
            <consortium name="The Broad Institute Genome Sequencing Center for Infectious Disease"/>
            <person name="Wu L."/>
            <person name="Ma J."/>
        </authorList>
    </citation>
    <scope>NUCLEOTIDE SEQUENCE [LARGE SCALE GENOMIC DNA]</scope>
    <source>
        <strain evidence="9">KCTC 42087</strain>
    </source>
</reference>
<evidence type="ECO:0000313" key="9">
    <source>
        <dbReference type="Proteomes" id="UP001596074"/>
    </source>
</evidence>
<dbReference type="Proteomes" id="UP001596074">
    <property type="component" value="Unassembled WGS sequence"/>
</dbReference>
<name>A0ABW0ZN50_9ACTN</name>
<comment type="catalytic activity">
    <reaction evidence="1">
        <text>ATP + protein L-histidine = ADP + protein N-phospho-L-histidine.</text>
        <dbReference type="EC" id="2.7.13.3"/>
    </reaction>
</comment>
<protein>
    <recommendedName>
        <fullName evidence="2">histidine kinase</fullName>
        <ecNumber evidence="2">2.7.13.3</ecNumber>
    </recommendedName>
</protein>
<evidence type="ECO:0000256" key="5">
    <source>
        <dbReference type="ARBA" id="ARBA00022777"/>
    </source>
</evidence>
<dbReference type="Gene3D" id="3.30.565.10">
    <property type="entry name" value="Histidine kinase-like ATPase, C-terminal domain"/>
    <property type="match status" value="1"/>
</dbReference>
<feature type="region of interest" description="Disordered" evidence="6">
    <location>
        <begin position="89"/>
        <end position="160"/>
    </location>
</feature>
<dbReference type="PANTHER" id="PTHR45436:SF5">
    <property type="entry name" value="SENSOR HISTIDINE KINASE TRCS"/>
    <property type="match status" value="1"/>
</dbReference>
<dbReference type="EMBL" id="JBHSON010000004">
    <property type="protein sequence ID" value="MFC5744694.1"/>
    <property type="molecule type" value="Genomic_DNA"/>
</dbReference>